<sequence>MSRNILKSSLENASFNIIFQILFRCVTFVLNAFIIRHVGQEVLGIMNVRLLLLESTILFLSREPLLKACLTDTKSHNWAQVINQVWLSVPLSGLLSIGLVYVWLNILSSTDDKYLEQYRIGCYAIAVSCIIDQSTQCLVLVAQSYCFVRLKIIFETLYITIRTFTFVALVLYYPNHAINAFSIAQVTSAIALCSLYYGFFYWYIRNFNRLKKNHKKDDNIAFSNDTQIALFKDMQDFKFKSILDFFPGYMKNEESVLNKDLSLLTISFAKQSVVKQVLTEGERYVMTISPVLTFSEQSMYDIVNNLGSLAARFIFRPIEESAYFYFTQMIKRDQPIDKQDQRLVSEAVTVLSQLCKVVSSIGLVVIVFGNAYSHTLLYLYGGNTLIATRLPTVLLKCHCVAVLLLAVNGVTECYVFATMNNKQLDRYNYIMVIFSITFLLVSYIFTMFFGPVGFIFANCINMAARIMHSVHFITNKYKESTYHPLEGLKPGMKFICVLVISGVITIMSERYYLANVNLKAVLIHVGIGGVCFIVTIAIWVYENRSLTKIGIDQYKRRVSLKSD</sequence>
<keyword evidence="5" id="KW-0256">Endoplasmic reticulum</keyword>
<evidence type="ECO:0000256" key="6">
    <source>
        <dbReference type="ARBA" id="ARBA00022989"/>
    </source>
</evidence>
<dbReference type="EMBL" id="JASPKY010000040">
    <property type="protein sequence ID" value="KAK9746402.1"/>
    <property type="molecule type" value="Genomic_DNA"/>
</dbReference>
<feature type="transmembrane region" description="Helical" evidence="9">
    <location>
        <begin position="17"/>
        <end position="35"/>
    </location>
</feature>
<evidence type="ECO:0000256" key="1">
    <source>
        <dbReference type="ARBA" id="ARBA00004477"/>
    </source>
</evidence>
<comment type="function">
    <text evidence="8 9">Intramembrane glycolipid transporter that operates in the biosynthetic pathway of dolichol-linked oligosaccharides, the glycan precursors employed in protein asparagine (N)-glycosylation. The sequential addition of sugars to dolichol pyrophosphate produces dolichol-linked oligosaccharides containing fourteen sugars, including two GlcNAcs, nine mannoses and three glucoses. Once assembled, the oligosaccharide is transferred from the lipid to nascent proteins by oligosaccharyltransferases. The assembly of dolichol-linked oligosaccharides begins on the cytosolic side of the endoplasmic reticulum membrane and finishes in its lumen. RFT1 could mediate the translocation of the cytosolically oriented intermediate DolPP-GlcNAc2Man5, produced by ALG11, into the ER lumen where dolichol-linked oligosaccharides assembly continues. However, the intramembrane lipid transporter activity could not be confirmed in vitro.</text>
</comment>
<feature type="transmembrane region" description="Helical" evidence="9">
    <location>
        <begin position="393"/>
        <end position="417"/>
    </location>
</feature>
<dbReference type="GO" id="GO:0034203">
    <property type="term" value="P:glycolipid translocation"/>
    <property type="evidence" value="ECO:0007669"/>
    <property type="project" value="TreeGrafter"/>
</dbReference>
<dbReference type="GO" id="GO:0006488">
    <property type="term" value="P:dolichol-linked oligosaccharide biosynthetic process"/>
    <property type="evidence" value="ECO:0007669"/>
    <property type="project" value="InterPro"/>
</dbReference>
<evidence type="ECO:0000313" key="10">
    <source>
        <dbReference type="EMBL" id="KAK9746402.1"/>
    </source>
</evidence>
<evidence type="ECO:0000256" key="9">
    <source>
        <dbReference type="RuleBase" id="RU365067"/>
    </source>
</evidence>
<dbReference type="Pfam" id="PF04506">
    <property type="entry name" value="Rft-1"/>
    <property type="match status" value="1"/>
</dbReference>
<evidence type="ECO:0000313" key="11">
    <source>
        <dbReference type="Proteomes" id="UP001458880"/>
    </source>
</evidence>
<dbReference type="PANTHER" id="PTHR13117">
    <property type="entry name" value="ENDOPLASMIC RETICULUM MULTISPAN TRANSMEMBRANE PROTEIN-RELATED"/>
    <property type="match status" value="1"/>
</dbReference>
<organism evidence="10 11">
    <name type="scientific">Popillia japonica</name>
    <name type="common">Japanese beetle</name>
    <dbReference type="NCBI Taxonomy" id="7064"/>
    <lineage>
        <taxon>Eukaryota</taxon>
        <taxon>Metazoa</taxon>
        <taxon>Ecdysozoa</taxon>
        <taxon>Arthropoda</taxon>
        <taxon>Hexapoda</taxon>
        <taxon>Insecta</taxon>
        <taxon>Pterygota</taxon>
        <taxon>Neoptera</taxon>
        <taxon>Endopterygota</taxon>
        <taxon>Coleoptera</taxon>
        <taxon>Polyphaga</taxon>
        <taxon>Scarabaeiformia</taxon>
        <taxon>Scarabaeidae</taxon>
        <taxon>Rutelinae</taxon>
        <taxon>Popillia</taxon>
    </lineage>
</organism>
<feature type="transmembrane region" description="Helical" evidence="9">
    <location>
        <begin position="429"/>
        <end position="449"/>
    </location>
</feature>
<dbReference type="InterPro" id="IPR007594">
    <property type="entry name" value="RFT1"/>
</dbReference>
<name>A0AAW1MJ04_POPJA</name>
<keyword evidence="6 9" id="KW-1133">Transmembrane helix</keyword>
<proteinExistence type="inferred from homology"/>
<comment type="subcellular location">
    <subcellularLocation>
        <location evidence="1 9">Endoplasmic reticulum membrane</location>
        <topology evidence="1 9">Multi-pass membrane protein</topology>
    </subcellularLocation>
</comment>
<dbReference type="Proteomes" id="UP001458880">
    <property type="component" value="Unassembled WGS sequence"/>
</dbReference>
<evidence type="ECO:0000256" key="4">
    <source>
        <dbReference type="ARBA" id="ARBA00022692"/>
    </source>
</evidence>
<comment type="similarity">
    <text evidence="3 9">Belongs to the RFT1 family.</text>
</comment>
<keyword evidence="7 9" id="KW-0472">Membrane</keyword>
<accession>A0AAW1MJ04</accession>
<feature type="transmembrane region" description="Helical" evidence="9">
    <location>
        <begin position="180"/>
        <end position="204"/>
    </location>
</feature>
<evidence type="ECO:0000256" key="7">
    <source>
        <dbReference type="ARBA" id="ARBA00023136"/>
    </source>
</evidence>
<dbReference type="PANTHER" id="PTHR13117:SF5">
    <property type="entry name" value="PROTEIN RFT1 HOMOLOG"/>
    <property type="match status" value="1"/>
</dbReference>
<feature type="transmembrane region" description="Helical" evidence="9">
    <location>
        <begin position="81"/>
        <end position="104"/>
    </location>
</feature>
<feature type="transmembrane region" description="Helical" evidence="9">
    <location>
        <begin position="152"/>
        <end position="174"/>
    </location>
</feature>
<reference evidence="10 11" key="1">
    <citation type="journal article" date="2024" name="BMC Genomics">
        <title>De novo assembly and annotation of Popillia japonica's genome with initial clues to its potential as an invasive pest.</title>
        <authorList>
            <person name="Cucini C."/>
            <person name="Boschi S."/>
            <person name="Funari R."/>
            <person name="Cardaioli E."/>
            <person name="Iannotti N."/>
            <person name="Marturano G."/>
            <person name="Paoli F."/>
            <person name="Bruttini M."/>
            <person name="Carapelli A."/>
            <person name="Frati F."/>
            <person name="Nardi F."/>
        </authorList>
    </citation>
    <scope>NUCLEOTIDE SEQUENCE [LARGE SCALE GENOMIC DNA]</scope>
    <source>
        <strain evidence="10">DMR45628</strain>
    </source>
</reference>
<dbReference type="AlphaFoldDB" id="A0AAW1MJ04"/>
<feature type="transmembrane region" description="Helical" evidence="9">
    <location>
        <begin position="494"/>
        <end position="514"/>
    </location>
</feature>
<dbReference type="GO" id="GO:0005789">
    <property type="term" value="C:endoplasmic reticulum membrane"/>
    <property type="evidence" value="ECO:0007669"/>
    <property type="project" value="UniProtKB-SubCell"/>
</dbReference>
<protein>
    <recommendedName>
        <fullName evidence="9">Protein RFT1 homolog</fullName>
    </recommendedName>
</protein>
<feature type="transmembrane region" description="Helical" evidence="9">
    <location>
        <begin position="520"/>
        <end position="541"/>
    </location>
</feature>
<comment type="caution">
    <text evidence="9">Lacks conserved residue(s) required for the propagation of feature annotation.</text>
</comment>
<evidence type="ECO:0000256" key="5">
    <source>
        <dbReference type="ARBA" id="ARBA00022824"/>
    </source>
</evidence>
<keyword evidence="11" id="KW-1185">Reference proteome</keyword>
<evidence type="ECO:0000256" key="3">
    <source>
        <dbReference type="ARBA" id="ARBA00010288"/>
    </source>
</evidence>
<comment type="caution">
    <text evidence="10">The sequence shown here is derived from an EMBL/GenBank/DDBJ whole genome shotgun (WGS) entry which is preliminary data.</text>
</comment>
<evidence type="ECO:0000256" key="8">
    <source>
        <dbReference type="ARBA" id="ARBA00045912"/>
    </source>
</evidence>
<keyword evidence="4 9" id="KW-0812">Transmembrane</keyword>
<evidence type="ECO:0000256" key="2">
    <source>
        <dbReference type="ARBA" id="ARBA00004922"/>
    </source>
</evidence>
<gene>
    <name evidence="10" type="ORF">QE152_g6168</name>
</gene>
<comment type="pathway">
    <text evidence="2">Protein modification; protein glycosylation.</text>
</comment>